<dbReference type="InterPro" id="IPR018666">
    <property type="entry name" value="DUF2125"/>
</dbReference>
<feature type="chain" id="PRO_5016728062" evidence="1">
    <location>
        <begin position="26"/>
        <end position="509"/>
    </location>
</feature>
<sequence>MQSSFTRTAASAVALLAVSAPAAMADVTPQQVWDDLSAYMQNFGYSVTATQTETGSDLVVSDVTIAMDIPEEEGSFGIQMDEIVLTDRGDGSVLVAFPPEMPMVFDMTGSEGEEVSTALSYEQSGLEMIVSGDPDDMVYDYTADTLRIALGELVVDGETVSRDMARGSLSLSDLVGQSTSAASGDGREIAQTMTAAGATYDFGFTDPDSGGTGSFTGSMANLRFEGSSSVPADFDASDMEAMMAAGLSGDGSISYENGQTDFTVTEEGQTTTGKMSSDSARLTVSLSPEALSYEIGNTGLDVNITAPDVPFPITGQMERSSFNIAMPVAASEDPQDFALGLTLGGFTTSESLWGMIDPNGDLPRDPATIAIALSGEATPFVNILDPQAMENLETSGEPPAELNALTLESLEVAAVGARLTGEGDFTFDNSDRETFDGFPKPEGSVDLSLTGANALIDKLIGMGLLAEEDAMGARMMMSMFTVPAGDDALESTIEVNDQGHVLANGQRIR</sequence>
<keyword evidence="3" id="KW-1185">Reference proteome</keyword>
<gene>
    <name evidence="2" type="ORF">DU478_03465</name>
</gene>
<protein>
    <submittedName>
        <fullName evidence="2">DUF2125 domain-containing protein</fullName>
    </submittedName>
</protein>
<evidence type="ECO:0000313" key="3">
    <source>
        <dbReference type="Proteomes" id="UP000253977"/>
    </source>
</evidence>
<evidence type="ECO:0000256" key="1">
    <source>
        <dbReference type="SAM" id="SignalP"/>
    </source>
</evidence>
<evidence type="ECO:0000313" key="2">
    <source>
        <dbReference type="EMBL" id="RDD67727.1"/>
    </source>
</evidence>
<name>A0A369TU98_9RHOB</name>
<dbReference type="Pfam" id="PF09898">
    <property type="entry name" value="DUF2125"/>
    <property type="match status" value="1"/>
</dbReference>
<reference evidence="2 3" key="1">
    <citation type="submission" date="2018-07" db="EMBL/GenBank/DDBJ databases">
        <title>Thalassococcus profundi sp. nov., a marine bacterium isolated from deep seawater of Okinawa Trough.</title>
        <authorList>
            <person name="Yu M."/>
        </authorList>
    </citation>
    <scope>NUCLEOTIDE SEQUENCE [LARGE SCALE GENOMIC DNA]</scope>
    <source>
        <strain evidence="2 3">WRAS1</strain>
    </source>
</reference>
<comment type="caution">
    <text evidence="2">The sequence shown here is derived from an EMBL/GenBank/DDBJ whole genome shotgun (WGS) entry which is preliminary data.</text>
</comment>
<dbReference type="OrthoDB" id="7791409at2"/>
<organism evidence="2 3">
    <name type="scientific">Thalassococcus profundi</name>
    <dbReference type="NCBI Taxonomy" id="2282382"/>
    <lineage>
        <taxon>Bacteria</taxon>
        <taxon>Pseudomonadati</taxon>
        <taxon>Pseudomonadota</taxon>
        <taxon>Alphaproteobacteria</taxon>
        <taxon>Rhodobacterales</taxon>
        <taxon>Roseobacteraceae</taxon>
        <taxon>Thalassococcus</taxon>
    </lineage>
</organism>
<dbReference type="Proteomes" id="UP000253977">
    <property type="component" value="Unassembled WGS sequence"/>
</dbReference>
<dbReference type="RefSeq" id="WP_114509539.1">
    <property type="nucleotide sequence ID" value="NZ_QPMK01000002.1"/>
</dbReference>
<dbReference type="AlphaFoldDB" id="A0A369TU98"/>
<proteinExistence type="predicted"/>
<feature type="signal peptide" evidence="1">
    <location>
        <begin position="1"/>
        <end position="25"/>
    </location>
</feature>
<keyword evidence="1" id="KW-0732">Signal</keyword>
<dbReference type="EMBL" id="QPMK01000002">
    <property type="protein sequence ID" value="RDD67727.1"/>
    <property type="molecule type" value="Genomic_DNA"/>
</dbReference>
<accession>A0A369TU98</accession>